<evidence type="ECO:0000313" key="2">
    <source>
        <dbReference type="EMBL" id="RDY31642.1"/>
    </source>
</evidence>
<dbReference type="EMBL" id="NOKA02000012">
    <property type="protein sequence ID" value="RDY31642.1"/>
    <property type="molecule type" value="Genomic_DNA"/>
</dbReference>
<proteinExistence type="predicted"/>
<dbReference type="EMBL" id="QICS01000004">
    <property type="protein sequence ID" value="PXV91197.1"/>
    <property type="molecule type" value="Genomic_DNA"/>
</dbReference>
<gene>
    <name evidence="1" type="ORF">C8E03_104205</name>
    <name evidence="2" type="ORF">CG710_008590</name>
</gene>
<dbReference type="AlphaFoldDB" id="A0A255I8I6"/>
<reference evidence="1 4" key="2">
    <citation type="submission" date="2018-05" db="EMBL/GenBank/DDBJ databases">
        <title>Genomic Encyclopedia of Type Strains, Phase IV (KMG-IV): sequencing the most valuable type-strain genomes for metagenomic binning, comparative biology and taxonomic classification.</title>
        <authorList>
            <person name="Goeker M."/>
        </authorList>
    </citation>
    <scope>NUCLEOTIDE SEQUENCE [LARGE SCALE GENOMIC DNA]</scope>
    <source>
        <strain evidence="1 4">DSM 28816</strain>
    </source>
</reference>
<evidence type="ECO:0000313" key="4">
    <source>
        <dbReference type="Proteomes" id="UP000247523"/>
    </source>
</evidence>
<evidence type="ECO:0000313" key="1">
    <source>
        <dbReference type="EMBL" id="PXV91197.1"/>
    </source>
</evidence>
<protein>
    <submittedName>
        <fullName evidence="1">Uncharacterized protein</fullName>
    </submittedName>
</protein>
<dbReference type="Proteomes" id="UP000247523">
    <property type="component" value="Unassembled WGS sequence"/>
</dbReference>
<evidence type="ECO:0000313" key="3">
    <source>
        <dbReference type="Proteomes" id="UP000216411"/>
    </source>
</evidence>
<organism evidence="1 4">
    <name type="scientific">Lachnotalea glycerini</name>
    <dbReference type="NCBI Taxonomy" id="1763509"/>
    <lineage>
        <taxon>Bacteria</taxon>
        <taxon>Bacillati</taxon>
        <taxon>Bacillota</taxon>
        <taxon>Clostridia</taxon>
        <taxon>Lachnospirales</taxon>
        <taxon>Lachnospiraceae</taxon>
        <taxon>Lachnotalea</taxon>
    </lineage>
</organism>
<reference evidence="2" key="3">
    <citation type="submission" date="2018-07" db="EMBL/GenBank/DDBJ databases">
        <authorList>
            <person name="Quirk P.G."/>
            <person name="Krulwich T.A."/>
        </authorList>
    </citation>
    <scope>NUCLEOTIDE SEQUENCE</scope>
    <source>
        <strain evidence="2">CCRI-19302</strain>
    </source>
</reference>
<dbReference type="OrthoDB" id="2085536at2"/>
<name>A0A255I8I6_9FIRM</name>
<reference evidence="2 3" key="1">
    <citation type="journal article" date="2017" name="Genome Announc.">
        <title>Draft Genome Sequence of a Sporulating and Motile Strain of Lachnotalea glycerini Isolated from Water in Quebec City, Canada.</title>
        <authorList>
            <person name="Maheux A.F."/>
            <person name="Boudreau D.K."/>
            <person name="Berube E."/>
            <person name="Boissinot M."/>
            <person name="Raymond F."/>
            <person name="Brodeur S."/>
            <person name="Corbeil J."/>
            <person name="Isabel S."/>
            <person name="Omar R.F."/>
            <person name="Bergeron M.G."/>
        </authorList>
    </citation>
    <scope>NUCLEOTIDE SEQUENCE [LARGE SCALE GENOMIC DNA]</scope>
    <source>
        <strain evidence="2 3">CCRI-19302</strain>
    </source>
</reference>
<accession>A0A255I8I6</accession>
<dbReference type="Proteomes" id="UP000216411">
    <property type="component" value="Unassembled WGS sequence"/>
</dbReference>
<sequence>MEYIYGIWAFLGFLAFLQVSSLSTKQKRMERRENDDSQVRSSMKDDMKMILTPYVGKEVIFDFYEDEEDLDMVNTNKNKFILLDVDEKWALIRIESTRKTVNKLIRISSVKGVSFNG</sequence>
<dbReference type="RefSeq" id="WP_094378496.1">
    <property type="nucleotide sequence ID" value="NZ_NOKA02000012.1"/>
</dbReference>
<keyword evidence="3" id="KW-1185">Reference proteome</keyword>
<comment type="caution">
    <text evidence="1">The sequence shown here is derived from an EMBL/GenBank/DDBJ whole genome shotgun (WGS) entry which is preliminary data.</text>
</comment>